<keyword evidence="2" id="KW-0378">Hydrolase</keyword>
<dbReference type="GO" id="GO:0016787">
    <property type="term" value="F:hydrolase activity"/>
    <property type="evidence" value="ECO:0007669"/>
    <property type="project" value="UniProtKB-KW"/>
</dbReference>
<dbReference type="Pfam" id="PF13086">
    <property type="entry name" value="AAA_11"/>
    <property type="match status" value="1"/>
</dbReference>
<organism evidence="6 7">
    <name type="scientific">Trichostrongylus colubriformis</name>
    <name type="common">Black scour worm</name>
    <dbReference type="NCBI Taxonomy" id="6319"/>
    <lineage>
        <taxon>Eukaryota</taxon>
        <taxon>Metazoa</taxon>
        <taxon>Ecdysozoa</taxon>
        <taxon>Nematoda</taxon>
        <taxon>Chromadorea</taxon>
        <taxon>Rhabditida</taxon>
        <taxon>Rhabditina</taxon>
        <taxon>Rhabditomorpha</taxon>
        <taxon>Strongyloidea</taxon>
        <taxon>Trichostrongylidae</taxon>
        <taxon>Trichostrongylus</taxon>
    </lineage>
</organism>
<evidence type="ECO:0000256" key="3">
    <source>
        <dbReference type="ARBA" id="ARBA00022806"/>
    </source>
</evidence>
<evidence type="ECO:0000256" key="4">
    <source>
        <dbReference type="ARBA" id="ARBA00022840"/>
    </source>
</evidence>
<dbReference type="EMBL" id="WIXE01001446">
    <property type="protein sequence ID" value="KAK5985689.1"/>
    <property type="molecule type" value="Genomic_DNA"/>
</dbReference>
<dbReference type="InterPro" id="IPR050534">
    <property type="entry name" value="Coronavir_polyprotein_1ab"/>
</dbReference>
<gene>
    <name evidence="6" type="ORF">GCK32_022673</name>
</gene>
<dbReference type="PANTHER" id="PTHR43788">
    <property type="entry name" value="DNA2/NAM7 HELICASE FAMILY MEMBER"/>
    <property type="match status" value="1"/>
</dbReference>
<keyword evidence="3" id="KW-0347">Helicase</keyword>
<proteinExistence type="predicted"/>
<dbReference type="GO" id="GO:0043139">
    <property type="term" value="F:5'-3' DNA helicase activity"/>
    <property type="evidence" value="ECO:0007669"/>
    <property type="project" value="TreeGrafter"/>
</dbReference>
<dbReference type="Proteomes" id="UP001331761">
    <property type="component" value="Unassembled WGS sequence"/>
</dbReference>
<comment type="caution">
    <text evidence="6">The sequence shown here is derived from an EMBL/GenBank/DDBJ whole genome shotgun (WGS) entry which is preliminary data.</text>
</comment>
<dbReference type="GO" id="GO:0005524">
    <property type="term" value="F:ATP binding"/>
    <property type="evidence" value="ECO:0007669"/>
    <property type="project" value="UniProtKB-KW"/>
</dbReference>
<evidence type="ECO:0000313" key="6">
    <source>
        <dbReference type="EMBL" id="KAK5985689.1"/>
    </source>
</evidence>
<dbReference type="SUPFAM" id="SSF52540">
    <property type="entry name" value="P-loop containing nucleoside triphosphate hydrolases"/>
    <property type="match status" value="1"/>
</dbReference>
<protein>
    <recommendedName>
        <fullName evidence="5">DNA2/NAM7 helicase helicase domain-containing protein</fullName>
    </recommendedName>
</protein>
<keyword evidence="4" id="KW-0067">ATP-binding</keyword>
<sequence>MHVSLDARKELRSHMADVPYIPPGLRTPFEVRRAPQEFKERLLDKQRTFAQFSREPGASMAFLSDLYSTTYGVIAACLRQATDKTIYSVIWTTPDVNSYPALVSFVIPVPEKSGWAAGNNFKGFYDVDSFRGQILSVSQTERTLAILAVLSKWDFLRWRSYIIRSPQQQLAVGTHLTGEDAKASPTLALFENYFLSTSFSRHSIGWASAGALLADKVKLVGMDINPLGPLTIQTDKGTATLNQDQTHAVHLFRARFPIAVIDSAYGAGKTLCTAVMARIAAAAKKTVLITSIQNSAVDVIAEKLARMDSKDVRPLRYVSERVLADTSRITRYDLANLMEQLADTSADQLTEEELQLFRDFAASREYLRQFAFTGTGSEEVRVEHKELLLVESTMARRLKRLVDTFLRVYNPTVILCTISSALNTTQPKGLFVNIYGSWDTVIVDEASMLPEAVTVALLARFQNAAFTLIGDSKQLPPYVGVQTVPYAVDLCAQSSLDIAHKRQNTPTCAVQTVYRPHAKMSVNSEIFYDNQLICGTPPTERAAVLERIHMPNPEIPVAFINVPIPL</sequence>
<dbReference type="AlphaFoldDB" id="A0AAN8FZ99"/>
<keyword evidence="1" id="KW-0547">Nucleotide-binding</keyword>
<evidence type="ECO:0000259" key="5">
    <source>
        <dbReference type="Pfam" id="PF13086"/>
    </source>
</evidence>
<keyword evidence="7" id="KW-1185">Reference proteome</keyword>
<evidence type="ECO:0000256" key="1">
    <source>
        <dbReference type="ARBA" id="ARBA00022741"/>
    </source>
</evidence>
<dbReference type="PANTHER" id="PTHR43788:SF16">
    <property type="entry name" value="HELICASE WITH ZINC FINGER 2"/>
    <property type="match status" value="1"/>
</dbReference>
<evidence type="ECO:0000256" key="2">
    <source>
        <dbReference type="ARBA" id="ARBA00022801"/>
    </source>
</evidence>
<accession>A0AAN8FZ99</accession>
<evidence type="ECO:0000313" key="7">
    <source>
        <dbReference type="Proteomes" id="UP001331761"/>
    </source>
</evidence>
<dbReference type="Gene3D" id="3.40.50.300">
    <property type="entry name" value="P-loop containing nucleotide triphosphate hydrolases"/>
    <property type="match status" value="1"/>
</dbReference>
<name>A0AAN8FZ99_TRICO</name>
<feature type="domain" description="DNA2/NAM7 helicase helicase" evidence="5">
    <location>
        <begin position="241"/>
        <end position="479"/>
    </location>
</feature>
<dbReference type="InterPro" id="IPR041677">
    <property type="entry name" value="DNA2/NAM7_AAA_11"/>
</dbReference>
<reference evidence="6 7" key="1">
    <citation type="submission" date="2019-10" db="EMBL/GenBank/DDBJ databases">
        <title>Assembly and Annotation for the nematode Trichostrongylus colubriformis.</title>
        <authorList>
            <person name="Martin J."/>
        </authorList>
    </citation>
    <scope>NUCLEOTIDE SEQUENCE [LARGE SCALE GENOMIC DNA]</scope>
    <source>
        <strain evidence="6">G859</strain>
        <tissue evidence="6">Whole worm</tissue>
    </source>
</reference>
<dbReference type="InterPro" id="IPR027417">
    <property type="entry name" value="P-loop_NTPase"/>
</dbReference>